<reference evidence="1 2" key="1">
    <citation type="submission" date="2017-06" db="EMBL/GenBank/DDBJ databases">
        <title>Comparative genomic analysis of Ambrosia Fusariam Clade fungi.</title>
        <authorList>
            <person name="Stajich J.E."/>
            <person name="Carrillo J."/>
            <person name="Kijimoto T."/>
            <person name="Eskalen A."/>
            <person name="O'Donnell K."/>
            <person name="Kasson M."/>
        </authorList>
    </citation>
    <scope>NUCLEOTIDE SEQUENCE [LARGE SCALE GENOMIC DNA]</scope>
    <source>
        <strain evidence="1 2">NRRL62584</strain>
    </source>
</reference>
<dbReference type="AlphaFoldDB" id="A0A428QUF5"/>
<sequence>MLPTTHGLVLRKDTFLLEETGRNAQSKQRGGGREEGWPHYFLFGMGLTRQAQKLGFWSFQTRDFYWAHHQLLGRLIVGLLEL</sequence>
<name>A0A428QUF5_9HYPO</name>
<dbReference type="EMBL" id="NKCI01000015">
    <property type="protein sequence ID" value="RSL69004.1"/>
    <property type="molecule type" value="Genomic_DNA"/>
</dbReference>
<proteinExistence type="predicted"/>
<evidence type="ECO:0000313" key="2">
    <source>
        <dbReference type="Proteomes" id="UP000288168"/>
    </source>
</evidence>
<protein>
    <submittedName>
        <fullName evidence="1">Uncharacterized protein</fullName>
    </submittedName>
</protein>
<organism evidence="1 2">
    <name type="scientific">Fusarium duplospermum</name>
    <dbReference type="NCBI Taxonomy" id="1325734"/>
    <lineage>
        <taxon>Eukaryota</taxon>
        <taxon>Fungi</taxon>
        <taxon>Dikarya</taxon>
        <taxon>Ascomycota</taxon>
        <taxon>Pezizomycotina</taxon>
        <taxon>Sordariomycetes</taxon>
        <taxon>Hypocreomycetidae</taxon>
        <taxon>Hypocreales</taxon>
        <taxon>Nectriaceae</taxon>
        <taxon>Fusarium</taxon>
        <taxon>Fusarium solani species complex</taxon>
    </lineage>
</organism>
<evidence type="ECO:0000313" key="1">
    <source>
        <dbReference type="EMBL" id="RSL69004.1"/>
    </source>
</evidence>
<dbReference type="Proteomes" id="UP000288168">
    <property type="component" value="Unassembled WGS sequence"/>
</dbReference>
<accession>A0A428QUF5</accession>
<comment type="caution">
    <text evidence="1">The sequence shown here is derived from an EMBL/GenBank/DDBJ whole genome shotgun (WGS) entry which is preliminary data.</text>
</comment>
<keyword evidence="2" id="KW-1185">Reference proteome</keyword>
<gene>
    <name evidence="1" type="ORF">CEP54_002576</name>
</gene>